<comment type="caution">
    <text evidence="7">The sequence shown here is derived from an EMBL/GenBank/DDBJ whole genome shotgun (WGS) entry which is preliminary data.</text>
</comment>
<dbReference type="PROSITE" id="PS00398">
    <property type="entry name" value="RECOMBINASES_2"/>
    <property type="match status" value="1"/>
</dbReference>
<feature type="domain" description="Recombinase" evidence="6">
    <location>
        <begin position="175"/>
        <end position="297"/>
    </location>
</feature>
<dbReference type="InterPro" id="IPR011109">
    <property type="entry name" value="DNA_bind_recombinase_dom"/>
</dbReference>
<dbReference type="PROSITE" id="PS51737">
    <property type="entry name" value="RECOMBINASE_DNA_BIND"/>
    <property type="match status" value="1"/>
</dbReference>
<evidence type="ECO:0000259" key="6">
    <source>
        <dbReference type="PROSITE" id="PS51737"/>
    </source>
</evidence>
<dbReference type="Proteomes" id="UP000811899">
    <property type="component" value="Unassembled WGS sequence"/>
</dbReference>
<keyword evidence="1" id="KW-0229">DNA integration</keyword>
<dbReference type="SUPFAM" id="SSF53041">
    <property type="entry name" value="Resolvase-like"/>
    <property type="match status" value="1"/>
</dbReference>
<name>A0AAW4KYA2_9BACT</name>
<evidence type="ECO:0000259" key="5">
    <source>
        <dbReference type="PROSITE" id="PS51736"/>
    </source>
</evidence>
<evidence type="ECO:0000256" key="1">
    <source>
        <dbReference type="ARBA" id="ARBA00022908"/>
    </source>
</evidence>
<dbReference type="GO" id="GO:0015074">
    <property type="term" value="P:DNA integration"/>
    <property type="evidence" value="ECO:0007669"/>
    <property type="project" value="UniProtKB-KW"/>
</dbReference>
<organism evidence="7 8">
    <name type="scientific">Geoanaerobacter pelophilus</name>
    <dbReference type="NCBI Taxonomy" id="60036"/>
    <lineage>
        <taxon>Bacteria</taxon>
        <taxon>Pseudomonadati</taxon>
        <taxon>Thermodesulfobacteriota</taxon>
        <taxon>Desulfuromonadia</taxon>
        <taxon>Geobacterales</taxon>
        <taxon>Geobacteraceae</taxon>
        <taxon>Geoanaerobacter</taxon>
    </lineage>
</organism>
<keyword evidence="3" id="KW-0233">DNA recombination</keyword>
<dbReference type="InterPro" id="IPR025827">
    <property type="entry name" value="Zn_ribbon_recom_dom"/>
</dbReference>
<dbReference type="SMART" id="SM00857">
    <property type="entry name" value="Resolvase"/>
    <property type="match status" value="1"/>
</dbReference>
<dbReference type="Gene3D" id="3.40.50.1390">
    <property type="entry name" value="Resolvase, N-terminal catalytic domain"/>
    <property type="match status" value="1"/>
</dbReference>
<dbReference type="PANTHER" id="PTHR30461">
    <property type="entry name" value="DNA-INVERTASE FROM LAMBDOID PROPHAGE"/>
    <property type="match status" value="1"/>
</dbReference>
<dbReference type="InterPro" id="IPR050639">
    <property type="entry name" value="SSR_resolvase"/>
</dbReference>
<dbReference type="InterPro" id="IPR006118">
    <property type="entry name" value="Recombinase_CS"/>
</dbReference>
<evidence type="ECO:0000256" key="4">
    <source>
        <dbReference type="PIRSR" id="PIRSR606118-50"/>
    </source>
</evidence>
<dbReference type="Pfam" id="PF00239">
    <property type="entry name" value="Resolvase"/>
    <property type="match status" value="1"/>
</dbReference>
<evidence type="ECO:0000256" key="2">
    <source>
        <dbReference type="ARBA" id="ARBA00023125"/>
    </source>
</evidence>
<dbReference type="Pfam" id="PF13408">
    <property type="entry name" value="Zn_ribbon_recom"/>
    <property type="match status" value="1"/>
</dbReference>
<dbReference type="GO" id="GO:0003677">
    <property type="term" value="F:DNA binding"/>
    <property type="evidence" value="ECO:0007669"/>
    <property type="project" value="UniProtKB-KW"/>
</dbReference>
<dbReference type="EMBL" id="JAHCVJ010000001">
    <property type="protein sequence ID" value="MBT0663538.1"/>
    <property type="molecule type" value="Genomic_DNA"/>
</dbReference>
<evidence type="ECO:0000313" key="7">
    <source>
        <dbReference type="EMBL" id="MBT0663538.1"/>
    </source>
</evidence>
<feature type="active site" description="O-(5'-phospho-DNA)-serine intermediate" evidence="4">
    <location>
        <position position="11"/>
    </location>
</feature>
<keyword evidence="2" id="KW-0238">DNA-binding</keyword>
<dbReference type="CDD" id="cd00338">
    <property type="entry name" value="Ser_Recombinase"/>
    <property type="match status" value="1"/>
</dbReference>
<dbReference type="InterPro" id="IPR006119">
    <property type="entry name" value="Resolv_N"/>
</dbReference>
<keyword evidence="8" id="KW-1185">Reference proteome</keyword>
<gene>
    <name evidence="7" type="ORF">KI809_04405</name>
</gene>
<feature type="domain" description="Resolvase/invertase-type recombinase catalytic" evidence="5">
    <location>
        <begin position="3"/>
        <end position="164"/>
    </location>
</feature>
<dbReference type="PANTHER" id="PTHR30461:SF2">
    <property type="entry name" value="SERINE RECOMBINASE PINE-RELATED"/>
    <property type="match status" value="1"/>
</dbReference>
<evidence type="ECO:0000313" key="8">
    <source>
        <dbReference type="Proteomes" id="UP000811899"/>
    </source>
</evidence>
<dbReference type="Pfam" id="PF07508">
    <property type="entry name" value="Recombinase"/>
    <property type="match status" value="1"/>
</dbReference>
<sequence length="532" mass="59412">MARAFSYTRFSRLEQRKGDSYRRQTEAAKNYADSNGLIIDESLDIDDLGNSAFRGNHAATGGLSKFIEAIENGYVKPGDVLLIENLDRLSRQAIGDAYDLLKAICNKGVIVVTLQDGKRYDRETLSNDFASLIIALSFFARGHEESLTKSDRVGKAWANKRKNISDKVLTKAMPAWLAVDASGCIVPIPERAEIVKDIYTQYVSGISPRTITAKLNSSNVDTWGTGKRKAKNWNTSYIQKILDTDYVIGNFTLHMYEHDSGKRKRVPLNTIKDYYPQVVPTDLYNRVREIRNNNKTKGRKIDNTINNIFSMVLRCNKCDSYMLRVNKSGGSVYLVCSAAKSGLQNSESQHKVCAGGYVSTRYDLIEKAFVSAVIAGKFDTDGGEALAMLDADIKTTLQQKEATSLKLSNIAASIIDGTLTGDTPLHYDVPRADGTISNWTVREEREFLELILRSADLRLEQLSIQREALKPQSVVLKLGELKRAVENESIDRARVNVILRAICKSATMDTKRKEIVFQLTHSVNPVVLGWTK</sequence>
<proteinExistence type="predicted"/>
<dbReference type="PROSITE" id="PS51736">
    <property type="entry name" value="RECOMBINASES_3"/>
    <property type="match status" value="1"/>
</dbReference>
<dbReference type="GO" id="GO:0000150">
    <property type="term" value="F:DNA strand exchange activity"/>
    <property type="evidence" value="ECO:0007669"/>
    <property type="project" value="InterPro"/>
</dbReference>
<reference evidence="7 8" key="1">
    <citation type="submission" date="2021-05" db="EMBL/GenBank/DDBJ databases">
        <title>The draft genome of Geobacter pelophilus DSM 12255.</title>
        <authorList>
            <person name="Xu Z."/>
            <person name="Masuda Y."/>
            <person name="Itoh H."/>
            <person name="Senoo K."/>
        </authorList>
    </citation>
    <scope>NUCLEOTIDE SEQUENCE [LARGE SCALE GENOMIC DNA]</scope>
    <source>
        <strain evidence="7 8">DSM 12255</strain>
    </source>
</reference>
<dbReference type="RefSeq" id="WP_214170270.1">
    <property type="nucleotide sequence ID" value="NZ_JAHCVJ010000001.1"/>
</dbReference>
<dbReference type="AlphaFoldDB" id="A0AAW4KYA2"/>
<dbReference type="InterPro" id="IPR038109">
    <property type="entry name" value="DNA_bind_recomb_sf"/>
</dbReference>
<accession>A0AAW4KYA2</accession>
<dbReference type="InterPro" id="IPR036162">
    <property type="entry name" value="Resolvase-like_N_sf"/>
</dbReference>
<protein>
    <submittedName>
        <fullName evidence="7">Recombinase family protein</fullName>
    </submittedName>
</protein>
<evidence type="ECO:0000256" key="3">
    <source>
        <dbReference type="ARBA" id="ARBA00023172"/>
    </source>
</evidence>
<dbReference type="Gene3D" id="3.90.1750.20">
    <property type="entry name" value="Putative Large Serine Recombinase, Chain B, Domain 2"/>
    <property type="match status" value="1"/>
</dbReference>